<organism evidence="2 3">
    <name type="scientific">Limosilactobacillus reuteri</name>
    <name type="common">Lactobacillus reuteri</name>
    <dbReference type="NCBI Taxonomy" id="1598"/>
    <lineage>
        <taxon>Bacteria</taxon>
        <taxon>Bacillati</taxon>
        <taxon>Bacillota</taxon>
        <taxon>Bacilli</taxon>
        <taxon>Lactobacillales</taxon>
        <taxon>Lactobacillaceae</taxon>
        <taxon>Limosilactobacillus</taxon>
    </lineage>
</organism>
<name>A0A7L6BG01_LIMRT</name>
<accession>A0A7L6BG01</accession>
<dbReference type="Proteomes" id="UP000510868">
    <property type="component" value="Chromosome"/>
</dbReference>
<evidence type="ECO:0000259" key="1">
    <source>
        <dbReference type="Pfam" id="PF13612"/>
    </source>
</evidence>
<evidence type="ECO:0000313" key="3">
    <source>
        <dbReference type="Proteomes" id="UP000510868"/>
    </source>
</evidence>
<sequence length="232" mass="26075">MCLKVHYQLTTWMALYRLVKHALPELAMIEYSRFTRRIKQLGPVLQAIRQGLLSWTTPGSIAIIDSYPLPLCQYVRNFHACAFAGYADIGYNATKKQHFYGFKVHMAVTPSGLILNYVVTPASLSDVKVALTVTQGCPYPNILADVDLRAKFARRGYNFWTPYRSNMKGAKEHNNPTLKRTRRLIETTFAKLTAVGSEQTCTRSLAGLRAQIESIILAHNLEILGNGIAIRV</sequence>
<gene>
    <name evidence="2" type="ORF">HHK02_07940</name>
</gene>
<protein>
    <submittedName>
        <fullName evidence="2">IS982 family transposase</fullName>
    </submittedName>
</protein>
<dbReference type="EMBL" id="CP059275">
    <property type="protein sequence ID" value="QLQ61115.1"/>
    <property type="molecule type" value="Genomic_DNA"/>
</dbReference>
<dbReference type="NCBIfam" id="NF033520">
    <property type="entry name" value="transpos_IS982"/>
    <property type="match status" value="1"/>
</dbReference>
<reference evidence="2 3" key="1">
    <citation type="submission" date="2020-07" db="EMBL/GenBank/DDBJ databases">
        <title>Genome sequence of Lactobacillus reuteri CNEI-KCA3 isolated from the faeces of a reared-broiler chicken, South-East Nigeria, reveals presence of CRISPR arrays.</title>
        <authorList>
            <person name="Anukam K.C."/>
            <person name="Ibezim C.N."/>
            <person name="BeecK W.V."/>
            <person name="Allonsius C."/>
            <person name="Broek M.D."/>
            <person name="Tuyaerts I."/>
            <person name="Attama A."/>
            <person name="Esimone C.O."/>
            <person name="Lebeer S."/>
        </authorList>
    </citation>
    <scope>NUCLEOTIDE SEQUENCE [LARGE SCALE GENOMIC DNA]</scope>
    <source>
        <strain evidence="2 3">CNEI-KCA3</strain>
    </source>
</reference>
<proteinExistence type="predicted"/>
<feature type="domain" description="Transposase DDE" evidence="1">
    <location>
        <begin position="59"/>
        <end position="195"/>
    </location>
</feature>
<dbReference type="Pfam" id="PF13612">
    <property type="entry name" value="DDE_Tnp_1_3"/>
    <property type="match status" value="1"/>
</dbReference>
<evidence type="ECO:0000313" key="2">
    <source>
        <dbReference type="EMBL" id="QLQ61115.1"/>
    </source>
</evidence>
<dbReference type="AlphaFoldDB" id="A0A7L6BG01"/>
<dbReference type="InterPro" id="IPR025668">
    <property type="entry name" value="Tnp_DDE_dom"/>
</dbReference>